<dbReference type="AlphaFoldDB" id="A0A9P4V110"/>
<evidence type="ECO:0008006" key="5">
    <source>
        <dbReference type="Google" id="ProtNLM"/>
    </source>
</evidence>
<dbReference type="SUPFAM" id="SSF51735">
    <property type="entry name" value="NAD(P)-binding Rossmann-fold domains"/>
    <property type="match status" value="1"/>
</dbReference>
<evidence type="ECO:0000256" key="2">
    <source>
        <dbReference type="ARBA" id="ARBA00023002"/>
    </source>
</evidence>
<sequence length="305" mass="32284">MQAKCRCKIKNMKLMTNPPESNANAGRGAKEQENVIRAHVRVSSELLIVCTSYTNPSRTLSYLTAPISTKSSTQLNMAANSVALILGYGPGVGAAVAKKLASNGYKVAVASRSGKTSAEGFLSLKADFSNPDSIPALFTSVKDEFKAAPSVVVYNAATLTPPPDTSSIFTTPKEAIVSDLNINTISAYVAAQQAVSGWESLPKEAKKTFIYTGNMLNTAPLPSPTLMTLGIGKSASASWIGLADTLYASKGFRFFYADERTETGAPVGSAVDGDAHAEFYAQLANHEGDVPWSATFVKGKNYAKF</sequence>
<dbReference type="InterPro" id="IPR002347">
    <property type="entry name" value="SDR_fam"/>
</dbReference>
<gene>
    <name evidence="3" type="ORF">EJ04DRAFT_494011</name>
</gene>
<name>A0A9P4V110_9PLEO</name>
<dbReference type="EMBL" id="ML996152">
    <property type="protein sequence ID" value="KAF2734069.1"/>
    <property type="molecule type" value="Genomic_DNA"/>
</dbReference>
<comment type="similarity">
    <text evidence="1">Belongs to the short-chain dehydrogenases/reductases (SDR) family.</text>
</comment>
<reference evidence="3" key="1">
    <citation type="journal article" date="2020" name="Stud. Mycol.">
        <title>101 Dothideomycetes genomes: a test case for predicting lifestyles and emergence of pathogens.</title>
        <authorList>
            <person name="Haridas S."/>
            <person name="Albert R."/>
            <person name="Binder M."/>
            <person name="Bloem J."/>
            <person name="Labutti K."/>
            <person name="Salamov A."/>
            <person name="Andreopoulos B."/>
            <person name="Baker S."/>
            <person name="Barry K."/>
            <person name="Bills G."/>
            <person name="Bluhm B."/>
            <person name="Cannon C."/>
            <person name="Castanera R."/>
            <person name="Culley D."/>
            <person name="Daum C."/>
            <person name="Ezra D."/>
            <person name="Gonzalez J."/>
            <person name="Henrissat B."/>
            <person name="Kuo A."/>
            <person name="Liang C."/>
            <person name="Lipzen A."/>
            <person name="Lutzoni F."/>
            <person name="Magnuson J."/>
            <person name="Mondo S."/>
            <person name="Nolan M."/>
            <person name="Ohm R."/>
            <person name="Pangilinan J."/>
            <person name="Park H.-J."/>
            <person name="Ramirez L."/>
            <person name="Alfaro M."/>
            <person name="Sun H."/>
            <person name="Tritt A."/>
            <person name="Yoshinaga Y."/>
            <person name="Zwiers L.-H."/>
            <person name="Turgeon B."/>
            <person name="Goodwin S."/>
            <person name="Spatafora J."/>
            <person name="Crous P."/>
            <person name="Grigoriev I."/>
        </authorList>
    </citation>
    <scope>NUCLEOTIDE SEQUENCE</scope>
    <source>
        <strain evidence="3">CBS 125425</strain>
    </source>
</reference>
<dbReference type="Gene3D" id="3.40.50.720">
    <property type="entry name" value="NAD(P)-binding Rossmann-like Domain"/>
    <property type="match status" value="1"/>
</dbReference>
<dbReference type="PANTHER" id="PTHR43669">
    <property type="entry name" value="5-KETO-D-GLUCONATE 5-REDUCTASE"/>
    <property type="match status" value="1"/>
</dbReference>
<accession>A0A9P4V110</accession>
<keyword evidence="4" id="KW-1185">Reference proteome</keyword>
<protein>
    <recommendedName>
        <fullName evidence="5">NAD(P)-binding protein</fullName>
    </recommendedName>
</protein>
<comment type="caution">
    <text evidence="3">The sequence shown here is derived from an EMBL/GenBank/DDBJ whole genome shotgun (WGS) entry which is preliminary data.</text>
</comment>
<dbReference type="GO" id="GO:0016491">
    <property type="term" value="F:oxidoreductase activity"/>
    <property type="evidence" value="ECO:0007669"/>
    <property type="project" value="UniProtKB-KW"/>
</dbReference>
<organism evidence="3 4">
    <name type="scientific">Polyplosphaeria fusca</name>
    <dbReference type="NCBI Taxonomy" id="682080"/>
    <lineage>
        <taxon>Eukaryota</taxon>
        <taxon>Fungi</taxon>
        <taxon>Dikarya</taxon>
        <taxon>Ascomycota</taxon>
        <taxon>Pezizomycotina</taxon>
        <taxon>Dothideomycetes</taxon>
        <taxon>Pleosporomycetidae</taxon>
        <taxon>Pleosporales</taxon>
        <taxon>Tetraplosphaeriaceae</taxon>
        <taxon>Polyplosphaeria</taxon>
    </lineage>
</organism>
<evidence type="ECO:0000256" key="1">
    <source>
        <dbReference type="ARBA" id="ARBA00006484"/>
    </source>
</evidence>
<dbReference type="InterPro" id="IPR036291">
    <property type="entry name" value="NAD(P)-bd_dom_sf"/>
</dbReference>
<dbReference type="Pfam" id="PF00106">
    <property type="entry name" value="adh_short"/>
    <property type="match status" value="1"/>
</dbReference>
<dbReference type="Proteomes" id="UP000799444">
    <property type="component" value="Unassembled WGS sequence"/>
</dbReference>
<dbReference type="OrthoDB" id="5336600at2759"/>
<proteinExistence type="inferred from homology"/>
<dbReference type="PANTHER" id="PTHR43669:SF4">
    <property type="entry name" value="SHORT-CHAIN DEHYDROGENASE"/>
    <property type="match status" value="1"/>
</dbReference>
<keyword evidence="2" id="KW-0560">Oxidoreductase</keyword>
<evidence type="ECO:0000313" key="3">
    <source>
        <dbReference type="EMBL" id="KAF2734069.1"/>
    </source>
</evidence>
<evidence type="ECO:0000313" key="4">
    <source>
        <dbReference type="Proteomes" id="UP000799444"/>
    </source>
</evidence>